<evidence type="ECO:0000256" key="8">
    <source>
        <dbReference type="ARBA" id="ARBA00022968"/>
    </source>
</evidence>
<keyword evidence="10 13" id="KW-0333">Golgi apparatus</keyword>
<evidence type="ECO:0000256" key="2">
    <source>
        <dbReference type="ARBA" id="ARBA00004922"/>
    </source>
</evidence>
<keyword evidence="4 13" id="KW-0328">Glycosyltransferase</keyword>
<dbReference type="Gene3D" id="3.90.550.10">
    <property type="entry name" value="Spore Coat Polysaccharide Biosynthesis Protein SpsA, Chain A"/>
    <property type="match status" value="1"/>
</dbReference>
<comment type="function">
    <text evidence="13">Initiates complex N-linked carbohydrate formation. Essential for the conversion of high-mannose to hybrid and complex N-glycans.</text>
</comment>
<keyword evidence="7 13" id="KW-0479">Metal-binding</keyword>
<keyword evidence="9" id="KW-1133">Transmembrane helix</keyword>
<keyword evidence="11" id="KW-0472">Membrane</keyword>
<keyword evidence="8 13" id="KW-0735">Signal-anchor</keyword>
<evidence type="ECO:0000256" key="12">
    <source>
        <dbReference type="ARBA" id="ARBA00023211"/>
    </source>
</evidence>
<comment type="subcellular location">
    <subcellularLocation>
        <location evidence="1 13">Golgi apparatus membrane</location>
        <topology evidence="1 13">Single-pass type II membrane protein</topology>
    </subcellularLocation>
</comment>
<dbReference type="InterPro" id="IPR052463">
    <property type="entry name" value="O-linked_mannose_GnT"/>
</dbReference>
<evidence type="ECO:0000256" key="13">
    <source>
        <dbReference type="RuleBase" id="RU368119"/>
    </source>
</evidence>
<evidence type="ECO:0000256" key="4">
    <source>
        <dbReference type="ARBA" id="ARBA00022676"/>
    </source>
</evidence>
<comment type="pathway">
    <text evidence="2 13">Protein modification; protein glycosylation.</text>
</comment>
<evidence type="ECO:0000256" key="7">
    <source>
        <dbReference type="ARBA" id="ARBA00022723"/>
    </source>
</evidence>
<organism evidence="14 15">
    <name type="scientific">Halocaridina rubra</name>
    <name type="common">Hawaiian red shrimp</name>
    <dbReference type="NCBI Taxonomy" id="373956"/>
    <lineage>
        <taxon>Eukaryota</taxon>
        <taxon>Metazoa</taxon>
        <taxon>Ecdysozoa</taxon>
        <taxon>Arthropoda</taxon>
        <taxon>Crustacea</taxon>
        <taxon>Multicrustacea</taxon>
        <taxon>Malacostraca</taxon>
        <taxon>Eumalacostraca</taxon>
        <taxon>Eucarida</taxon>
        <taxon>Decapoda</taxon>
        <taxon>Pleocyemata</taxon>
        <taxon>Caridea</taxon>
        <taxon>Atyoidea</taxon>
        <taxon>Atyidae</taxon>
        <taxon>Halocaridina</taxon>
    </lineage>
</organism>
<comment type="similarity">
    <text evidence="3 13">Belongs to the glycosyltransferase 13 family.</text>
</comment>
<comment type="caution">
    <text evidence="14">The sequence shown here is derived from an EMBL/GenBank/DDBJ whole genome shotgun (WGS) entry which is preliminary data.</text>
</comment>
<proteinExistence type="inferred from homology"/>
<dbReference type="Pfam" id="PF03071">
    <property type="entry name" value="GNT-I"/>
    <property type="match status" value="1"/>
</dbReference>
<keyword evidence="12 13" id="KW-0464">Manganese</keyword>
<evidence type="ECO:0000256" key="11">
    <source>
        <dbReference type="ARBA" id="ARBA00023136"/>
    </source>
</evidence>
<reference evidence="14 15" key="1">
    <citation type="submission" date="2023-11" db="EMBL/GenBank/DDBJ databases">
        <title>Halocaridina rubra genome assembly.</title>
        <authorList>
            <person name="Smith C."/>
        </authorList>
    </citation>
    <scope>NUCLEOTIDE SEQUENCE [LARGE SCALE GENOMIC DNA]</scope>
    <source>
        <strain evidence="14">EP-1</strain>
        <tissue evidence="14">Whole</tissue>
    </source>
</reference>
<name>A0AAN9AA71_HALRR</name>
<dbReference type="Proteomes" id="UP001381693">
    <property type="component" value="Unassembled WGS sequence"/>
</dbReference>
<evidence type="ECO:0000256" key="1">
    <source>
        <dbReference type="ARBA" id="ARBA00004323"/>
    </source>
</evidence>
<comment type="cofactor">
    <cofactor evidence="13">
        <name>Mn(2+)</name>
        <dbReference type="ChEBI" id="CHEBI:29035"/>
    </cofactor>
    <text evidence="13">The cofactor is mostly bound to the substrate.</text>
</comment>
<evidence type="ECO:0000256" key="5">
    <source>
        <dbReference type="ARBA" id="ARBA00022679"/>
    </source>
</evidence>
<dbReference type="EMBL" id="JAXCGZ010010038">
    <property type="protein sequence ID" value="KAK7075877.1"/>
    <property type="molecule type" value="Genomic_DNA"/>
</dbReference>
<accession>A0AAN9AA71</accession>
<dbReference type="GO" id="GO:0030145">
    <property type="term" value="F:manganese ion binding"/>
    <property type="evidence" value="ECO:0007669"/>
    <property type="project" value="UniProtKB-UniRule"/>
</dbReference>
<dbReference type="GO" id="GO:0016266">
    <property type="term" value="P:protein O-linked glycosylation via N-acetyl-galactosamine"/>
    <property type="evidence" value="ECO:0007669"/>
    <property type="project" value="TreeGrafter"/>
</dbReference>
<evidence type="ECO:0000256" key="6">
    <source>
        <dbReference type="ARBA" id="ARBA00022692"/>
    </source>
</evidence>
<keyword evidence="15" id="KW-1185">Reference proteome</keyword>
<keyword evidence="6" id="KW-0812">Transmembrane</keyword>
<comment type="catalytic activity">
    <reaction evidence="13">
        <text>N(4)-(alpha-D-Man-(1-&gt;3)-[alpha-D-Man-(1-&gt;3)-[alpha-D-Man-(1-&gt;6)]-alpha-D-Man-(1-&gt;6)]-beta-D-Man-(1-&gt;4)-beta-D-GlcNAc-(1-&gt;4)-beta-D-GlcNAc)-L-asparaginyl-[protein] (N-glucan mannose isomer 5A1,2) + UDP-N-acetyl-alpha-D-glucosamine = N(4)-{beta-D-GlcNAc-(1-&gt;2)-alpha-D-Man-(1-&gt;3)-[alpha-D-Man-(1-&gt;3)-[alpha-D-Man-(1-&gt;6)]-alpha-D-Man-(1-&gt;6)]-beta-D-Man-(1-&gt;4)-beta-D-GlcNAc-(1-&gt;4)-beta-D-GlcNAc}-L-asparaginyl-[protein] + UDP + H(+)</text>
        <dbReference type="Rhea" id="RHEA:11456"/>
        <dbReference type="Rhea" id="RHEA-COMP:14367"/>
        <dbReference type="Rhea" id="RHEA-COMP:14368"/>
        <dbReference type="ChEBI" id="CHEBI:15378"/>
        <dbReference type="ChEBI" id="CHEBI:57705"/>
        <dbReference type="ChEBI" id="CHEBI:58223"/>
        <dbReference type="ChEBI" id="CHEBI:59087"/>
        <dbReference type="ChEBI" id="CHEBI:60625"/>
        <dbReference type="EC" id="2.4.1.101"/>
    </reaction>
</comment>
<evidence type="ECO:0000313" key="15">
    <source>
        <dbReference type="Proteomes" id="UP001381693"/>
    </source>
</evidence>
<protein>
    <recommendedName>
        <fullName evidence="13">Alpha-1,3-mannosyl-glycoprotein 2-beta-N-acetylglucosaminyltransferase</fullName>
        <shortName evidence="13">GNT-I</shortName>
        <shortName evidence="13">GlcNAc-T I</shortName>
        <ecNumber evidence="13">2.4.1.101</ecNumber>
    </recommendedName>
    <alternativeName>
        <fullName evidence="13">N-glycosyl-oligosaccharide-glycoprotein N-acetylglucosaminyltransferase I</fullName>
    </alternativeName>
</protein>
<dbReference type="InterPro" id="IPR004139">
    <property type="entry name" value="Glyco_trans_13"/>
</dbReference>
<dbReference type="PANTHER" id="PTHR46396:SF1">
    <property type="entry name" value="PROTEIN O-LINKED-MANNOSE BETA-1,2-N-ACETYLGLUCOSAMINYLTRANSFERASE 1"/>
    <property type="match status" value="1"/>
</dbReference>
<sequence length="370" mass="43839">MEVPRRKGRDRQKRFMDVVRKDMMVCGVREEDARSMAIWRRVFHYDDPNGRGRMKKYFHQAAKLLKVDAKALFVNAFNYNSYAHTVQDSKKLYRAQGIPGYGWMTSRRGAGEMLKNWVNANQSGVVWDWWIRRRMMGTWDMIIPEVPRTRHMGGGGVHITGYDQILFAVQPLSKITHVELDIKSVTEDTYTRNLLQGISESVTVRIRRHPCDVTPIPERKVRPYSFLRERCLEPIDVRVIKELKFLFQTGKSYVIYIHQPDEKREHHSYYVIALCLGINDRDPHESYYLMTTFPFYGNQVYVIFCPNSPYCQPRDPRVIYRATEDDATYARINHYPRAELKMSYALRRPPNDPEDEFKLENRHIIKYTEI</sequence>
<dbReference type="InterPro" id="IPR029044">
    <property type="entry name" value="Nucleotide-diphossugar_trans"/>
</dbReference>
<evidence type="ECO:0000256" key="9">
    <source>
        <dbReference type="ARBA" id="ARBA00022989"/>
    </source>
</evidence>
<keyword evidence="5" id="KW-0808">Transferase</keyword>
<evidence type="ECO:0000256" key="3">
    <source>
        <dbReference type="ARBA" id="ARBA00006492"/>
    </source>
</evidence>
<evidence type="ECO:0000313" key="14">
    <source>
        <dbReference type="EMBL" id="KAK7075877.1"/>
    </source>
</evidence>
<evidence type="ECO:0000256" key="10">
    <source>
        <dbReference type="ARBA" id="ARBA00023034"/>
    </source>
</evidence>
<dbReference type="GO" id="GO:0000139">
    <property type="term" value="C:Golgi membrane"/>
    <property type="evidence" value="ECO:0007669"/>
    <property type="project" value="UniProtKB-SubCell"/>
</dbReference>
<dbReference type="EC" id="2.4.1.101" evidence="13"/>
<dbReference type="PANTHER" id="PTHR46396">
    <property type="entry name" value="PROTEIN O-LINKED-MANNOSE BETA-1,2-N-ACETYLGLUCOSAMINYLTRANSFERASE 1"/>
    <property type="match status" value="1"/>
</dbReference>
<dbReference type="GO" id="GO:0047223">
    <property type="term" value="F:beta-1,3-galactosyl-O-glycosyl-glycoprotein beta-1,3-N-acetylglucosaminyltransferase activity"/>
    <property type="evidence" value="ECO:0007669"/>
    <property type="project" value="TreeGrafter"/>
</dbReference>
<gene>
    <name evidence="14" type="ORF">SK128_016409</name>
</gene>
<dbReference type="GO" id="GO:0003827">
    <property type="term" value="F:alpha-1,3-mannosylglycoprotein 2-beta-N-acetylglucosaminyltransferase activity"/>
    <property type="evidence" value="ECO:0007669"/>
    <property type="project" value="UniProtKB-UniRule"/>
</dbReference>
<dbReference type="AlphaFoldDB" id="A0AAN9AA71"/>